<dbReference type="RefSeq" id="WP_115980189.1">
    <property type="nucleotide sequence ID" value="NZ_JAVDQS010000003.1"/>
</dbReference>
<name>A0ABU1LDM4_9FLAO</name>
<accession>A0ABU1LDM4</accession>
<protein>
    <recommendedName>
        <fullName evidence="3">Histidine phosphatase superfamily protein (Branch 1)</fullName>
    </recommendedName>
</protein>
<dbReference type="Proteomes" id="UP001184853">
    <property type="component" value="Unassembled WGS sequence"/>
</dbReference>
<keyword evidence="2" id="KW-1185">Reference proteome</keyword>
<evidence type="ECO:0000313" key="1">
    <source>
        <dbReference type="EMBL" id="MDR6404826.1"/>
    </source>
</evidence>
<dbReference type="EMBL" id="JAVDQS010000003">
    <property type="protein sequence ID" value="MDR6404826.1"/>
    <property type="molecule type" value="Genomic_DNA"/>
</dbReference>
<organism evidence="1 2">
    <name type="scientific">Chryseobacterium geocarposphaerae</name>
    <dbReference type="NCBI Taxonomy" id="1416776"/>
    <lineage>
        <taxon>Bacteria</taxon>
        <taxon>Pseudomonadati</taxon>
        <taxon>Bacteroidota</taxon>
        <taxon>Flavobacteriia</taxon>
        <taxon>Flavobacteriales</taxon>
        <taxon>Weeksellaceae</taxon>
        <taxon>Chryseobacterium group</taxon>
        <taxon>Chryseobacterium</taxon>
    </lineage>
</organism>
<sequence length="85" mass="9366">MKPVADNNSIEVTNYDPKDNKALADEVLKKYSGKNIIIAGHSNTIPGILEAFGVKAPFEIAKDDYSNIFHVKINKGKSTLISLKY</sequence>
<evidence type="ECO:0000313" key="2">
    <source>
        <dbReference type="Proteomes" id="UP001184853"/>
    </source>
</evidence>
<evidence type="ECO:0008006" key="3">
    <source>
        <dbReference type="Google" id="ProtNLM"/>
    </source>
</evidence>
<gene>
    <name evidence="1" type="ORF">J2781_001746</name>
</gene>
<proteinExistence type="predicted"/>
<comment type="caution">
    <text evidence="1">The sequence shown here is derived from an EMBL/GenBank/DDBJ whole genome shotgun (WGS) entry which is preliminary data.</text>
</comment>
<reference evidence="1 2" key="1">
    <citation type="submission" date="2023-07" db="EMBL/GenBank/DDBJ databases">
        <title>Sorghum-associated microbial communities from plants grown in Nebraska, USA.</title>
        <authorList>
            <person name="Schachtman D."/>
        </authorList>
    </citation>
    <scope>NUCLEOTIDE SEQUENCE [LARGE SCALE GENOMIC DNA]</scope>
    <source>
        <strain evidence="1 2">DS1709</strain>
    </source>
</reference>